<dbReference type="AlphaFoldDB" id="A0A010PZT1"/>
<name>A0A010PZT1_9PEZI</name>
<dbReference type="Pfam" id="PF11702">
    <property type="entry name" value="DUF3295"/>
    <property type="match status" value="1"/>
</dbReference>
<keyword evidence="4" id="KW-1185">Reference proteome</keyword>
<reference evidence="3 4" key="1">
    <citation type="submission" date="2014-02" db="EMBL/GenBank/DDBJ databases">
        <title>The genome sequence of Colletotrichum fioriniae PJ7.</title>
        <authorList>
            <person name="Baroncelli R."/>
            <person name="Thon M.R."/>
        </authorList>
    </citation>
    <scope>NUCLEOTIDE SEQUENCE [LARGE SCALE GENOMIC DNA]</scope>
    <source>
        <strain evidence="3 4">PJ7</strain>
    </source>
</reference>
<evidence type="ECO:0000313" key="4">
    <source>
        <dbReference type="Proteomes" id="UP000020467"/>
    </source>
</evidence>
<feature type="region of interest" description="Disordered" evidence="1">
    <location>
        <begin position="1"/>
        <end position="44"/>
    </location>
</feature>
<dbReference type="Proteomes" id="UP000020467">
    <property type="component" value="Unassembled WGS sequence"/>
</dbReference>
<feature type="region of interest" description="Disordered" evidence="1">
    <location>
        <begin position="102"/>
        <end position="123"/>
    </location>
</feature>
<proteinExistence type="predicted"/>
<dbReference type="EMBL" id="JARH01001091">
    <property type="protein sequence ID" value="EXF73022.1"/>
    <property type="molecule type" value="Genomic_DNA"/>
</dbReference>
<evidence type="ECO:0000313" key="3">
    <source>
        <dbReference type="EMBL" id="EXF73022.1"/>
    </source>
</evidence>
<sequence>MPNSAGLDPEREAQDDGQTPSQPSAERDKIQPDDPDSDYGDEYAIDVDDIADMSSEEPFFQRIKPKLGLNSHCSLITLLFKQKTRDRGMGHVVPLSTSDLPCTLPSQPAPPTLAVSSKDSDDAPLMMGRGNGSVPLKSITEAPLCSAGPVNATIDNDSATLSSPQTTRRNMIAT</sequence>
<dbReference type="HOGENOM" id="CLU_1539912_0_0_1"/>
<dbReference type="STRING" id="1445577.A0A010PZT1"/>
<feature type="compositionally biased region" description="Acidic residues" evidence="1">
    <location>
        <begin position="33"/>
        <end position="44"/>
    </location>
</feature>
<dbReference type="eggNOG" id="ENOG502SAS5">
    <property type="taxonomic scope" value="Eukaryota"/>
</dbReference>
<dbReference type="InterPro" id="IPR021711">
    <property type="entry name" value="DUF3295"/>
</dbReference>
<dbReference type="OrthoDB" id="10482350at2759"/>
<organism evidence="3 4">
    <name type="scientific">Colletotrichum fioriniae PJ7</name>
    <dbReference type="NCBI Taxonomy" id="1445577"/>
    <lineage>
        <taxon>Eukaryota</taxon>
        <taxon>Fungi</taxon>
        <taxon>Dikarya</taxon>
        <taxon>Ascomycota</taxon>
        <taxon>Pezizomycotina</taxon>
        <taxon>Sordariomycetes</taxon>
        <taxon>Hypocreomycetidae</taxon>
        <taxon>Glomerellales</taxon>
        <taxon>Glomerellaceae</taxon>
        <taxon>Colletotrichum</taxon>
        <taxon>Colletotrichum acutatum species complex</taxon>
    </lineage>
</organism>
<dbReference type="KEGG" id="cfj:CFIO01_12812"/>
<feature type="domain" description="DUF3295" evidence="2">
    <location>
        <begin position="27"/>
        <end position="174"/>
    </location>
</feature>
<protein>
    <recommendedName>
        <fullName evidence="2">DUF3295 domain-containing protein</fullName>
    </recommendedName>
</protein>
<evidence type="ECO:0000259" key="2">
    <source>
        <dbReference type="Pfam" id="PF11702"/>
    </source>
</evidence>
<gene>
    <name evidence="3" type="ORF">CFIO01_12812</name>
</gene>
<evidence type="ECO:0000256" key="1">
    <source>
        <dbReference type="SAM" id="MobiDB-lite"/>
    </source>
</evidence>
<accession>A0A010PZT1</accession>
<comment type="caution">
    <text evidence="3">The sequence shown here is derived from an EMBL/GenBank/DDBJ whole genome shotgun (WGS) entry which is preliminary data.</text>
</comment>